<name>A0A1F5YZ86_9BACT</name>
<keyword evidence="3 10" id="KW-0028">Amino-acid biosynthesis</keyword>
<dbReference type="GO" id="GO:0005737">
    <property type="term" value="C:cytoplasm"/>
    <property type="evidence" value="ECO:0007669"/>
    <property type="project" value="UniProtKB-SubCell"/>
</dbReference>
<evidence type="ECO:0000256" key="5">
    <source>
        <dbReference type="ARBA" id="ARBA00022962"/>
    </source>
</evidence>
<dbReference type="AlphaFoldDB" id="A0A1F5YZ86"/>
<evidence type="ECO:0000256" key="6">
    <source>
        <dbReference type="ARBA" id="ARBA00023102"/>
    </source>
</evidence>
<evidence type="ECO:0000256" key="8">
    <source>
        <dbReference type="ARBA" id="ARBA00047838"/>
    </source>
</evidence>
<dbReference type="PANTHER" id="PTHR42701">
    <property type="entry name" value="IMIDAZOLE GLYCEROL PHOSPHATE SYNTHASE SUBUNIT HISH"/>
    <property type="match status" value="1"/>
</dbReference>
<keyword evidence="4 10" id="KW-0378">Hydrolase</keyword>
<comment type="subcellular location">
    <subcellularLocation>
        <location evidence="10">Cytoplasm</location>
    </subcellularLocation>
</comment>
<dbReference type="Proteomes" id="UP000179129">
    <property type="component" value="Unassembled WGS sequence"/>
</dbReference>
<keyword evidence="7 10" id="KW-0456">Lyase</keyword>
<evidence type="ECO:0000256" key="2">
    <source>
        <dbReference type="ARBA" id="ARBA00011152"/>
    </source>
</evidence>
<feature type="domain" description="Glutamine amidotransferase" evidence="12">
    <location>
        <begin position="4"/>
        <end position="198"/>
    </location>
</feature>
<reference evidence="13 14" key="1">
    <citation type="journal article" date="2016" name="Nat. Commun.">
        <title>Thousands of microbial genomes shed light on interconnected biogeochemical processes in an aquifer system.</title>
        <authorList>
            <person name="Anantharaman K."/>
            <person name="Brown C.T."/>
            <person name="Hug L.A."/>
            <person name="Sharon I."/>
            <person name="Castelle C.J."/>
            <person name="Probst A.J."/>
            <person name="Thomas B.C."/>
            <person name="Singh A."/>
            <person name="Wilkins M.J."/>
            <person name="Karaoz U."/>
            <person name="Brodie E.L."/>
            <person name="Williams K.H."/>
            <person name="Hubbard S.S."/>
            <person name="Banfield J.F."/>
        </authorList>
    </citation>
    <scope>NUCLEOTIDE SEQUENCE [LARGE SCALE GENOMIC DNA]</scope>
</reference>
<comment type="subunit">
    <text evidence="2 10">Heterodimer of HisH and HisF.</text>
</comment>
<dbReference type="PIRSF" id="PIRSF000495">
    <property type="entry name" value="Amidotransf_hisH"/>
    <property type="match status" value="1"/>
</dbReference>
<accession>A0A1F5YZ86</accession>
<evidence type="ECO:0000256" key="3">
    <source>
        <dbReference type="ARBA" id="ARBA00022605"/>
    </source>
</evidence>
<comment type="catalytic activity">
    <reaction evidence="9 10">
        <text>L-glutamine + H2O = L-glutamate + NH4(+)</text>
        <dbReference type="Rhea" id="RHEA:15889"/>
        <dbReference type="ChEBI" id="CHEBI:15377"/>
        <dbReference type="ChEBI" id="CHEBI:28938"/>
        <dbReference type="ChEBI" id="CHEBI:29985"/>
        <dbReference type="ChEBI" id="CHEBI:58359"/>
        <dbReference type="EC" id="3.5.1.2"/>
    </reaction>
</comment>
<evidence type="ECO:0000256" key="1">
    <source>
        <dbReference type="ARBA" id="ARBA00005091"/>
    </source>
</evidence>
<dbReference type="HAMAP" id="MF_00278">
    <property type="entry name" value="HisH"/>
    <property type="match status" value="1"/>
</dbReference>
<dbReference type="SUPFAM" id="SSF52317">
    <property type="entry name" value="Class I glutamine amidotransferase-like"/>
    <property type="match status" value="1"/>
</dbReference>
<dbReference type="GO" id="GO:0000105">
    <property type="term" value="P:L-histidine biosynthetic process"/>
    <property type="evidence" value="ECO:0007669"/>
    <property type="project" value="UniProtKB-UniRule"/>
</dbReference>
<protein>
    <recommendedName>
        <fullName evidence="10">Imidazole glycerol phosphate synthase subunit HisH</fullName>
        <ecNumber evidence="10">4.3.2.10</ecNumber>
    </recommendedName>
    <alternativeName>
        <fullName evidence="10">IGP synthase glutaminase subunit</fullName>
        <ecNumber evidence="10">3.5.1.2</ecNumber>
    </alternativeName>
    <alternativeName>
        <fullName evidence="10">IGP synthase subunit HisH</fullName>
    </alternativeName>
    <alternativeName>
        <fullName evidence="10">ImGP synthase subunit HisH</fullName>
        <shortName evidence="10">IGPS subunit HisH</shortName>
    </alternativeName>
</protein>
<dbReference type="PROSITE" id="PS51273">
    <property type="entry name" value="GATASE_TYPE_1"/>
    <property type="match status" value="1"/>
</dbReference>
<dbReference type="EMBL" id="MFIX01000056">
    <property type="protein sequence ID" value="OGG05404.1"/>
    <property type="molecule type" value="Genomic_DNA"/>
</dbReference>
<dbReference type="STRING" id="1817867.A3F83_15515"/>
<comment type="pathway">
    <text evidence="1 10">Amino-acid biosynthesis; L-histidine biosynthesis; L-histidine from 5-phospho-alpha-D-ribose 1-diphosphate: step 5/9.</text>
</comment>
<gene>
    <name evidence="10" type="primary">hisH</name>
    <name evidence="13" type="ORF">A3F83_15515</name>
</gene>
<dbReference type="PANTHER" id="PTHR42701:SF1">
    <property type="entry name" value="IMIDAZOLE GLYCEROL PHOSPHATE SYNTHASE SUBUNIT HISH"/>
    <property type="match status" value="1"/>
</dbReference>
<evidence type="ECO:0000256" key="11">
    <source>
        <dbReference type="PIRSR" id="PIRSR000495-1"/>
    </source>
</evidence>
<feature type="active site" evidence="10 11">
    <location>
        <position position="185"/>
    </location>
</feature>
<keyword evidence="13" id="KW-0808">Transferase</keyword>
<evidence type="ECO:0000313" key="14">
    <source>
        <dbReference type="Proteomes" id="UP000179129"/>
    </source>
</evidence>
<keyword evidence="5 10" id="KW-0315">Glutamine amidotransferase</keyword>
<dbReference type="UniPathway" id="UPA00031">
    <property type="reaction ID" value="UER00010"/>
</dbReference>
<dbReference type="GO" id="GO:0004359">
    <property type="term" value="F:glutaminase activity"/>
    <property type="evidence" value="ECO:0007669"/>
    <property type="project" value="UniProtKB-EC"/>
</dbReference>
<evidence type="ECO:0000256" key="10">
    <source>
        <dbReference type="HAMAP-Rule" id="MF_00278"/>
    </source>
</evidence>
<feature type="active site" evidence="10 11">
    <location>
        <position position="183"/>
    </location>
</feature>
<proteinExistence type="inferred from homology"/>
<comment type="function">
    <text evidence="10">IGPS catalyzes the conversion of PRFAR and glutamine to IGP, AICAR and glutamate. The HisH subunit catalyzes the hydrolysis of glutamine to glutamate and ammonia as part of the synthesis of IGP and AICAR. The resulting ammonia molecule is channeled to the active site of HisF.</text>
</comment>
<dbReference type="InterPro" id="IPR017926">
    <property type="entry name" value="GATASE"/>
</dbReference>
<organism evidence="13 14">
    <name type="scientific">Candidatus Glassbacteria bacterium RIFCSPLOWO2_12_FULL_58_11</name>
    <dbReference type="NCBI Taxonomy" id="1817867"/>
    <lineage>
        <taxon>Bacteria</taxon>
        <taxon>Candidatus Glassiibacteriota</taxon>
    </lineage>
</organism>
<dbReference type="NCBIfam" id="TIGR01855">
    <property type="entry name" value="IMP_synth_hisH"/>
    <property type="match status" value="1"/>
</dbReference>
<evidence type="ECO:0000256" key="7">
    <source>
        <dbReference type="ARBA" id="ARBA00023239"/>
    </source>
</evidence>
<keyword evidence="10" id="KW-0963">Cytoplasm</keyword>
<dbReference type="GO" id="GO:0016829">
    <property type="term" value="F:lyase activity"/>
    <property type="evidence" value="ECO:0007669"/>
    <property type="project" value="UniProtKB-KW"/>
</dbReference>
<keyword evidence="6 10" id="KW-0368">Histidine biosynthesis</keyword>
<evidence type="ECO:0000256" key="9">
    <source>
        <dbReference type="ARBA" id="ARBA00049534"/>
    </source>
</evidence>
<comment type="catalytic activity">
    <reaction evidence="8 10">
        <text>5-[(5-phospho-1-deoxy-D-ribulos-1-ylimino)methylamino]-1-(5-phospho-beta-D-ribosyl)imidazole-4-carboxamide + L-glutamine = D-erythro-1-(imidazol-4-yl)glycerol 3-phosphate + 5-amino-1-(5-phospho-beta-D-ribosyl)imidazole-4-carboxamide + L-glutamate + H(+)</text>
        <dbReference type="Rhea" id="RHEA:24793"/>
        <dbReference type="ChEBI" id="CHEBI:15378"/>
        <dbReference type="ChEBI" id="CHEBI:29985"/>
        <dbReference type="ChEBI" id="CHEBI:58278"/>
        <dbReference type="ChEBI" id="CHEBI:58359"/>
        <dbReference type="ChEBI" id="CHEBI:58475"/>
        <dbReference type="ChEBI" id="CHEBI:58525"/>
        <dbReference type="EC" id="4.3.2.10"/>
    </reaction>
</comment>
<dbReference type="EC" id="3.5.1.2" evidence="10"/>
<dbReference type="CDD" id="cd01748">
    <property type="entry name" value="GATase1_IGP_Synthase"/>
    <property type="match status" value="1"/>
</dbReference>
<evidence type="ECO:0000313" key="13">
    <source>
        <dbReference type="EMBL" id="OGG05404.1"/>
    </source>
</evidence>
<dbReference type="InterPro" id="IPR029062">
    <property type="entry name" value="Class_I_gatase-like"/>
</dbReference>
<dbReference type="Gene3D" id="3.40.50.880">
    <property type="match status" value="1"/>
</dbReference>
<dbReference type="EC" id="4.3.2.10" evidence="10"/>
<dbReference type="GO" id="GO:0000107">
    <property type="term" value="F:imidazoleglycerol-phosphate synthase activity"/>
    <property type="evidence" value="ECO:0007669"/>
    <property type="project" value="UniProtKB-UniRule"/>
</dbReference>
<dbReference type="InterPro" id="IPR010139">
    <property type="entry name" value="Imidazole-glycPsynth_HisH"/>
</dbReference>
<evidence type="ECO:0000259" key="12">
    <source>
        <dbReference type="Pfam" id="PF00117"/>
    </source>
</evidence>
<sequence>MINIIDFKMGNLRSVEKAFQHLGFEARISGDPSDIAGASHLVLPGDGAFGKSIQNIREMGFEGPIREFIASERPFLGICVGFQLLFERSTEMGEHRGLGIFPGKVIKFPPGGKIPHMGWNQVHWRRDSALSAGIPDNSFFYFVHSYYAEAGDDGDILGSTDYSIEFTSVAFRETAKIFAVQFHPEKSQAAGLSLLKNFAEL</sequence>
<comment type="caution">
    <text evidence="13">The sequence shown here is derived from an EMBL/GenBank/DDBJ whole genome shotgun (WGS) entry which is preliminary data.</text>
</comment>
<feature type="active site" description="Nucleophile" evidence="10 11">
    <location>
        <position position="79"/>
    </location>
</feature>
<dbReference type="Pfam" id="PF00117">
    <property type="entry name" value="GATase"/>
    <property type="match status" value="1"/>
</dbReference>
<evidence type="ECO:0000256" key="4">
    <source>
        <dbReference type="ARBA" id="ARBA00022801"/>
    </source>
</evidence>